<dbReference type="Proteomes" id="UP000031637">
    <property type="component" value="Chromosome"/>
</dbReference>
<sequence>MKAIVLSASVVLYKPDLPAVERTLLALQQAVLVAKQHYALRPSLTLIDNSDDLALYLAISNWFEGFRARVPDWSLQLVQSPGNVGYGRGNNLAIAHAHSDYHAVINPDLFVDADALLEALRFMEDHADVGLLSPAVVGEDGERHYLCKRNPTLLIMFLRSFAPLWLQSLLHSVVDEFEMRDCDYDKPIHPLEYPTGCFMFFRTAPLQAIGGFDPDFFLHYEDADIGRRILKVARVFYVPSVRVTHRWARDTHRSFQAMLLTARSGLLYWRKWGGVLRSECAEEPTAAPWGARGNPGPDPATGSGRRILVTGANGFIGKAVCADLPSRGYRVRGAVRRNCDGGQSADVQHAAMGEIDERTDWTAALSGVDSVVHLAARVHLMQETAADPLAEYRRINVALTLNLARQAAALGVRRFVFMSSIKVNGENTPVGQPFTTDDEPRPQDPYGISKLEAEQALMQLAGQTGMEVVILRPVLVYGPGVKANFQAMMRWLRKGVPLPLGSLDNRRSLVSLDNLVDCIATCLHHPAAANQIFLVSDGEDLTVKALLQRTATAFNRRARLLPVPKFVIEAAGRVFGREAITQRLCDTLQVDISKTRCMLGWEPPVSIDDALRKTAQQFQDG</sequence>
<dbReference type="Gene3D" id="3.40.50.720">
    <property type="entry name" value="NAD(P)-binding Rossmann-like Domain"/>
    <property type="match status" value="1"/>
</dbReference>
<dbReference type="AlphaFoldDB" id="W0SMV9"/>
<dbReference type="SUPFAM" id="SSF53448">
    <property type="entry name" value="Nucleotide-diphospho-sugar transferases"/>
    <property type="match status" value="1"/>
</dbReference>
<feature type="domain" description="Glycosyltransferase 2-like" evidence="1">
    <location>
        <begin position="71"/>
        <end position="147"/>
    </location>
</feature>
<dbReference type="Gene3D" id="3.90.550.10">
    <property type="entry name" value="Spore Coat Polysaccharide Biosynthesis Protein SpsA, Chain A"/>
    <property type="match status" value="1"/>
</dbReference>
<evidence type="ECO:0000259" key="2">
    <source>
        <dbReference type="Pfam" id="PF01370"/>
    </source>
</evidence>
<dbReference type="Pfam" id="PF01370">
    <property type="entry name" value="Epimerase"/>
    <property type="match status" value="1"/>
</dbReference>
<dbReference type="InterPro" id="IPR001509">
    <property type="entry name" value="Epimerase_deHydtase"/>
</dbReference>
<organism evidence="3 4">
    <name type="scientific">Sulfuritalea hydrogenivorans sk43H</name>
    <dbReference type="NCBI Taxonomy" id="1223802"/>
    <lineage>
        <taxon>Bacteria</taxon>
        <taxon>Pseudomonadati</taxon>
        <taxon>Pseudomonadota</taxon>
        <taxon>Betaproteobacteria</taxon>
        <taxon>Nitrosomonadales</taxon>
        <taxon>Sterolibacteriaceae</taxon>
        <taxon>Sulfuritalea</taxon>
    </lineage>
</organism>
<dbReference type="InterPro" id="IPR036291">
    <property type="entry name" value="NAD(P)-bd_dom_sf"/>
</dbReference>
<accession>W0SMV9</accession>
<gene>
    <name evidence="3" type="ORF">SUTH_03383</name>
</gene>
<dbReference type="InterPro" id="IPR050177">
    <property type="entry name" value="Lipid_A_modif_metabolic_enz"/>
</dbReference>
<dbReference type="STRING" id="1223802.SUTH_03383"/>
<evidence type="ECO:0000259" key="1">
    <source>
        <dbReference type="Pfam" id="PF00535"/>
    </source>
</evidence>
<dbReference type="KEGG" id="shd:SUTH_03383"/>
<proteinExistence type="predicted"/>
<dbReference type="PANTHER" id="PTHR43245:SF58">
    <property type="entry name" value="BLL5923 PROTEIN"/>
    <property type="match status" value="1"/>
</dbReference>
<dbReference type="InterPro" id="IPR001173">
    <property type="entry name" value="Glyco_trans_2-like"/>
</dbReference>
<dbReference type="EMBL" id="AP012547">
    <property type="protein sequence ID" value="BAO31153.1"/>
    <property type="molecule type" value="Genomic_DNA"/>
</dbReference>
<evidence type="ECO:0000313" key="4">
    <source>
        <dbReference type="Proteomes" id="UP000031637"/>
    </source>
</evidence>
<dbReference type="HOGENOM" id="CLU_439995_0_0_4"/>
<dbReference type="Pfam" id="PF00535">
    <property type="entry name" value="Glycos_transf_2"/>
    <property type="match status" value="1"/>
</dbReference>
<evidence type="ECO:0000313" key="3">
    <source>
        <dbReference type="EMBL" id="BAO31153.1"/>
    </source>
</evidence>
<feature type="domain" description="NAD-dependent epimerase/dehydratase" evidence="2">
    <location>
        <begin position="307"/>
        <end position="532"/>
    </location>
</feature>
<dbReference type="InterPro" id="IPR029044">
    <property type="entry name" value="Nucleotide-diphossugar_trans"/>
</dbReference>
<dbReference type="CDD" id="cd05232">
    <property type="entry name" value="UDP_G4E_4_SDR_e"/>
    <property type="match status" value="1"/>
</dbReference>
<name>W0SMV9_9PROT</name>
<keyword evidence="4" id="KW-1185">Reference proteome</keyword>
<protein>
    <submittedName>
        <fullName evidence="3">Nucleoside-diphosphate-sugar epimerase</fullName>
    </submittedName>
</protein>
<dbReference type="SUPFAM" id="SSF51735">
    <property type="entry name" value="NAD(P)-binding Rossmann-fold domains"/>
    <property type="match status" value="1"/>
</dbReference>
<dbReference type="PANTHER" id="PTHR43245">
    <property type="entry name" value="BIFUNCTIONAL POLYMYXIN RESISTANCE PROTEIN ARNA"/>
    <property type="match status" value="1"/>
</dbReference>
<reference evidence="3 4" key="1">
    <citation type="journal article" date="2014" name="Syst. Appl. Microbiol.">
        <title>Complete genomes of freshwater sulfur oxidizers Sulfuricella denitrificans skB26 and Sulfuritalea hydrogenivorans sk43H: genetic insights into the sulfur oxidation pathway of betaproteobacteria.</title>
        <authorList>
            <person name="Watanabe T."/>
            <person name="Kojima H."/>
            <person name="Fukui M."/>
        </authorList>
    </citation>
    <scope>NUCLEOTIDE SEQUENCE [LARGE SCALE GENOMIC DNA]</scope>
    <source>
        <strain evidence="3">DSM22779</strain>
    </source>
</reference>